<keyword evidence="1" id="KW-0472">Membrane</keyword>
<keyword evidence="1" id="KW-1133">Transmembrane helix</keyword>
<feature type="transmembrane region" description="Helical" evidence="1">
    <location>
        <begin position="59"/>
        <end position="79"/>
    </location>
</feature>
<proteinExistence type="predicted"/>
<evidence type="ECO:0000313" key="2">
    <source>
        <dbReference type="EMBL" id="RGV30927.1"/>
    </source>
</evidence>
<reference evidence="2 3" key="1">
    <citation type="submission" date="2018-08" db="EMBL/GenBank/DDBJ databases">
        <title>A genome reference for cultivated species of the human gut microbiota.</title>
        <authorList>
            <person name="Zou Y."/>
            <person name="Xue W."/>
            <person name="Luo G."/>
        </authorList>
    </citation>
    <scope>NUCLEOTIDE SEQUENCE [LARGE SCALE GENOMIC DNA]</scope>
    <source>
        <strain evidence="2 3">AF14-49</strain>
    </source>
</reference>
<feature type="transmembrane region" description="Helical" evidence="1">
    <location>
        <begin position="216"/>
        <end position="240"/>
    </location>
</feature>
<name>A0A412WUK1_9BACT</name>
<keyword evidence="1" id="KW-0812">Transmembrane</keyword>
<accession>A0A412WUK1</accession>
<feature type="transmembrane region" description="Helical" evidence="1">
    <location>
        <begin position="252"/>
        <end position="273"/>
    </location>
</feature>
<dbReference type="AlphaFoldDB" id="A0A412WUK1"/>
<feature type="transmembrane region" description="Helical" evidence="1">
    <location>
        <begin position="21"/>
        <end position="39"/>
    </location>
</feature>
<evidence type="ECO:0000256" key="1">
    <source>
        <dbReference type="SAM" id="Phobius"/>
    </source>
</evidence>
<dbReference type="RefSeq" id="WP_118261532.1">
    <property type="nucleotide sequence ID" value="NZ_CALBWO010000042.1"/>
</dbReference>
<protein>
    <submittedName>
        <fullName evidence="2">Uncharacterized protein</fullName>
    </submittedName>
</protein>
<feature type="transmembrane region" description="Helical" evidence="1">
    <location>
        <begin position="141"/>
        <end position="164"/>
    </location>
</feature>
<comment type="caution">
    <text evidence="2">The sequence shown here is derived from an EMBL/GenBank/DDBJ whole genome shotgun (WGS) entry which is preliminary data.</text>
</comment>
<evidence type="ECO:0000313" key="3">
    <source>
        <dbReference type="Proteomes" id="UP000283589"/>
    </source>
</evidence>
<dbReference type="EMBL" id="QRZA01000044">
    <property type="protein sequence ID" value="RGV30927.1"/>
    <property type="molecule type" value="Genomic_DNA"/>
</dbReference>
<dbReference type="Proteomes" id="UP000283589">
    <property type="component" value="Unassembled WGS sequence"/>
</dbReference>
<feature type="transmembrane region" description="Helical" evidence="1">
    <location>
        <begin position="106"/>
        <end position="129"/>
    </location>
</feature>
<sequence length="1114" mass="128561">MNRIGLIILYELKLILRNWLFILYVIISVVIIGVVQVCIQDERLPYSLRALSCAIPFTSAYIFNYIQSVFAIFFTIDFIRRTEHADSLDSIEIRPYMNIEYLTGKMIAIVVMGIGVNILVVLATMLFHVNIPSPEFTLFPYVFYLVTLNVPTLLFWVGISFFMVHVVRIPFLALFILLGYLLLNTFILSNVAYGSIDVWSTDVPNVFSSLTGHVGPGLYLLQRFSFVVLAGGMLLGSVIFQKRLTDRERCFRKLLGVAIGAVVLGGMLGYGYYSHYEEMNQKRKDYLVQYEKNRPEQNIEIKSQDIVFKQEGDQIMVVDDLILENNCSRKIEKIGLFLNPGLQVEQIKTEDRVIDFVREKQVLVLKECFLPHEVKCIRISYIGEIDESICYLDLGDKIHTNPLDNQAIMSHGRHAAFVSDRFTWLTPECLWYPVRIPPVDPLLPNQSERDFTSFRLSVICDTTLTVISQGVRIRNKDTVCFTNMQALSGLTLCMGEYRQRSLDDGRIRYNLYYFSENGALYKQFNGSKDGVRAGLEESMGYFEYNQGIDYPFDELSMIELPVSCCLQIRNGGTILQPEFVFQMENLCDRNTYYSLEDRVKWFRGFDSNRSTTEIESEMVSAFLKESFDLKEYKNVGISLRNILSGRYLASEEQENPFSIAPMFTNFSGYIFSEKYPCVDKIIISLLRRESNVTFDLNQIGVSHEDQAILTLGSQSLQELLFNKESTPFLETIIYLKSHYLKNLLLSFFTEEELDIFLREFKEQNTFQRIDIDDFINEFDRRFSFDIRGVIDKLYHDRQLPQFHIQNIAQWSEGENAVVEFDVWNSSAVEGVISLYARKNDIGSQTEKVGCRVIAGGECSRMYVPIPYKTEEIIVHTNLSANIPQVYSRQFWTRLEPLPSHVEREPLDTSCFLASAKEYIVDDESAGFRVVEEKSRRLFMHALSLDKDTVKYGSSIDFLLKKSPGWVASVFSGAYGNPVRSFHGKTAGKGNSWVEWETELPEAGEYEVFVYQTDLNKRFQFNADLYSYYYTLEQGDLNVVDIVVDVNQRDERKIRTKENDGSENEIVYSMYQKPNDWVPVGTYYLEKGKVKMKLYDRGAFPGQLIFADAVKWVKK</sequence>
<organism evidence="2 3">
    <name type="scientific">Butyricimonas virosa</name>
    <dbReference type="NCBI Taxonomy" id="544645"/>
    <lineage>
        <taxon>Bacteria</taxon>
        <taxon>Pseudomonadati</taxon>
        <taxon>Bacteroidota</taxon>
        <taxon>Bacteroidia</taxon>
        <taxon>Bacteroidales</taxon>
        <taxon>Odoribacteraceae</taxon>
        <taxon>Butyricimonas</taxon>
    </lineage>
</organism>
<gene>
    <name evidence="2" type="ORF">DWW18_19440</name>
</gene>
<feature type="transmembrane region" description="Helical" evidence="1">
    <location>
        <begin position="171"/>
        <end position="196"/>
    </location>
</feature>